<dbReference type="InterPro" id="IPR001611">
    <property type="entry name" value="Leu-rich_rpt"/>
</dbReference>
<evidence type="ECO:0000313" key="3">
    <source>
        <dbReference type="Proteomes" id="UP000007799"/>
    </source>
</evidence>
<dbReference type="Proteomes" id="UP000007799">
    <property type="component" value="Unassembled WGS sequence"/>
</dbReference>
<evidence type="ECO:0000256" key="1">
    <source>
        <dbReference type="SAM" id="MobiDB-lite"/>
    </source>
</evidence>
<feature type="compositionally biased region" description="Basic and acidic residues" evidence="1">
    <location>
        <begin position="263"/>
        <end position="277"/>
    </location>
</feature>
<reference evidence="2" key="1">
    <citation type="submission" date="2009-08" db="EMBL/GenBank/DDBJ databases">
        <title>Annotation of Salpingoeca rosetta.</title>
        <authorList>
            <consortium name="The Broad Institute Genome Sequencing Platform"/>
            <person name="Russ C."/>
            <person name="Cuomo C."/>
            <person name="Burger G."/>
            <person name="Gray M.W."/>
            <person name="Holland P.W.H."/>
            <person name="King N."/>
            <person name="Lang F.B.F."/>
            <person name="Roger A.J."/>
            <person name="Ruiz-Trillo I."/>
            <person name="Young S.K."/>
            <person name="Zeng Q."/>
            <person name="Gargeya S."/>
            <person name="Alvarado L."/>
            <person name="Berlin A."/>
            <person name="Chapman S.B."/>
            <person name="Chen Z."/>
            <person name="Freedman E."/>
            <person name="Gellesch M."/>
            <person name="Goldberg J."/>
            <person name="Griggs A."/>
            <person name="Gujja S."/>
            <person name="Heilman E."/>
            <person name="Heiman D."/>
            <person name="Howarth C."/>
            <person name="Mehta T."/>
            <person name="Neiman D."/>
            <person name="Pearson M."/>
            <person name="Roberts A."/>
            <person name="Saif S."/>
            <person name="Shea T."/>
            <person name="Shenoy N."/>
            <person name="Sisk P."/>
            <person name="Stolte C."/>
            <person name="Sykes S."/>
            <person name="White J."/>
            <person name="Yandava C."/>
            <person name="Haas B."/>
            <person name="Nusbaum C."/>
            <person name="Birren B."/>
        </authorList>
    </citation>
    <scope>NUCLEOTIDE SEQUENCE [LARGE SCALE GENOMIC DNA]</scope>
    <source>
        <strain evidence="2">ATCC 50818</strain>
    </source>
</reference>
<sequence>MMSRSNTARPSTASRIRISSSTTHYVSSKPASQPGQQRQQQREQQRLQSIDMDDDDVEQAFVQAISEYVTEDCLREASGKDNLEDVEYIELQADTSESSLARLGQLLPNLKELKMVSSNITTIRDLGTALTNLQVLWMSKCNLSDLSGISMLTSLRELYVAFNDVSECSPLSMLEQLEVLDLEGNSIRDTAQVEYLSLLPRLRSLSLDGNPLLKAYKSKATYRQAVFDMIPTLALLDDVAKGDAVEETTDAATSILIPTLLKKRPDTTQDPSVRETVRPGTARPATKHTVRPRTASTALARESSVGGVDDDDEDGDTNDGSSSLTHGSAVAFQGNPLKALLARRKQTSIDGDVDGTPLEELMMSVGLFDEEEEEDDPFAEMTREQVFDELRSWRERFAALSAEDVARKAKETAAKNRHAEEQQAKSNTASPRRRPETARPARARRVPAPPSAALSQTHTQMQRRQPQPPATGRARARPAPPGMQRPQTSAGPRVRRLRSMPGRRLPVLRPLSGTAIPSGRGGATAPSSGGGNGGGGDGDGDGLRHLPQPPGRAPRPPRRPNRSAHL</sequence>
<dbReference type="AlphaFoldDB" id="F2U4A4"/>
<dbReference type="PROSITE" id="PS51450">
    <property type="entry name" value="LRR"/>
    <property type="match status" value="2"/>
</dbReference>
<dbReference type="eggNOG" id="KOG0531">
    <property type="taxonomic scope" value="Eukaryota"/>
</dbReference>
<dbReference type="OrthoDB" id="676979at2759"/>
<feature type="compositionally biased region" description="Low complexity" evidence="1">
    <location>
        <begin position="8"/>
        <end position="23"/>
    </location>
</feature>
<dbReference type="PANTHER" id="PTHR22708:SF0">
    <property type="entry name" value="LEUCINE-RICH REPEAT-CONTAINING PROTEIN 56"/>
    <property type="match status" value="1"/>
</dbReference>
<feature type="compositionally biased region" description="Low complexity" evidence="1">
    <location>
        <begin position="462"/>
        <end position="473"/>
    </location>
</feature>
<dbReference type="InParanoid" id="F2U4A4"/>
<feature type="compositionally biased region" description="Acidic residues" evidence="1">
    <location>
        <begin position="308"/>
        <end position="317"/>
    </location>
</feature>
<gene>
    <name evidence="2" type="ORF">PTSG_11969</name>
</gene>
<name>F2U4A4_SALR5</name>
<feature type="region of interest" description="Disordered" evidence="1">
    <location>
        <begin position="408"/>
        <end position="566"/>
    </location>
</feature>
<dbReference type="Gene3D" id="3.80.10.10">
    <property type="entry name" value="Ribonuclease Inhibitor"/>
    <property type="match status" value="1"/>
</dbReference>
<dbReference type="InterPro" id="IPR040091">
    <property type="entry name" value="LRRC56"/>
</dbReference>
<feature type="compositionally biased region" description="Gly residues" evidence="1">
    <location>
        <begin position="528"/>
        <end position="537"/>
    </location>
</feature>
<evidence type="ECO:0000313" key="2">
    <source>
        <dbReference type="EMBL" id="EGD82470.1"/>
    </source>
</evidence>
<accession>F2U4A4</accession>
<feature type="compositionally biased region" description="Basic residues" evidence="1">
    <location>
        <begin position="555"/>
        <end position="566"/>
    </location>
</feature>
<feature type="compositionally biased region" description="Basic and acidic residues" evidence="1">
    <location>
        <begin position="408"/>
        <end position="423"/>
    </location>
</feature>
<dbReference type="Pfam" id="PF14580">
    <property type="entry name" value="LRR_9"/>
    <property type="match status" value="1"/>
</dbReference>
<dbReference type="KEGG" id="sre:PTSG_11969"/>
<keyword evidence="3" id="KW-1185">Reference proteome</keyword>
<dbReference type="RefSeq" id="XP_004995706.1">
    <property type="nucleotide sequence ID" value="XM_004995649.1"/>
</dbReference>
<protein>
    <submittedName>
        <fullName evidence="2">Uncharacterized protein</fullName>
    </submittedName>
</protein>
<dbReference type="STRING" id="946362.F2U4A4"/>
<dbReference type="FunCoup" id="F2U4A4">
    <property type="interactions" value="9"/>
</dbReference>
<dbReference type="GeneID" id="16076293"/>
<dbReference type="PANTHER" id="PTHR22708">
    <property type="entry name" value="LEUCINE-RICH REPEAT-CONTAINING PROTEIN 56"/>
    <property type="match status" value="1"/>
</dbReference>
<dbReference type="SUPFAM" id="SSF52058">
    <property type="entry name" value="L domain-like"/>
    <property type="match status" value="1"/>
</dbReference>
<organism evidence="3">
    <name type="scientific">Salpingoeca rosetta (strain ATCC 50818 / BSB-021)</name>
    <dbReference type="NCBI Taxonomy" id="946362"/>
    <lineage>
        <taxon>Eukaryota</taxon>
        <taxon>Choanoflagellata</taxon>
        <taxon>Craspedida</taxon>
        <taxon>Salpingoecidae</taxon>
        <taxon>Salpingoeca</taxon>
    </lineage>
</organism>
<dbReference type="InterPro" id="IPR032675">
    <property type="entry name" value="LRR_dom_sf"/>
</dbReference>
<feature type="region of interest" description="Disordered" evidence="1">
    <location>
        <begin position="262"/>
        <end position="330"/>
    </location>
</feature>
<feature type="region of interest" description="Disordered" evidence="1">
    <location>
        <begin position="1"/>
        <end position="48"/>
    </location>
</feature>
<dbReference type="EMBL" id="GL832961">
    <property type="protein sequence ID" value="EGD82470.1"/>
    <property type="molecule type" value="Genomic_DNA"/>
</dbReference>
<proteinExistence type="predicted"/>